<feature type="region of interest" description="Disordered" evidence="2">
    <location>
        <begin position="414"/>
        <end position="446"/>
    </location>
</feature>
<sequence>MKDVDTKTVNLDFCIFKIFLFSLFNQMEKLSGPAYIPNPLTSPALMVLASTAEAARSSSSSPSPMNDYHAVYTSPSNRYIDGETVHRMVLNSNHYQHRSSHLALYPGSEHYAERMSHEFGPHFLQLHHHLGGGVLHKTSGATAVFNGTGAFRRVVPPDHAFPFHHMQHQRNLLERDHVESLYKSKEHEKELIGKEKISHLKPDKDSDVCLERDNSKSPSPKRVITIRGESEDSTVDAKSIKKEQNEIVECCKSPGSDIDKADGKSLRGRRRSSLQSPCCPICGTTIRPGEMDSHFAWEMDRFREENRKLRRSQRESASQARKNGETFQRKFKQESKADSGQRMDDTPASTRQQTYLRVCANRMARSGRSAALKPTRSRSSQSSPVNSPPATEDGPSGVKTTLCPVCEEVIHGSSDELNSHRRREDEDDGDLNIDGDDSEEYGKPQYTEADVIPCQSDEMDEDHARQALRGAVISGESSPTEKRRGFCENGDEEESNETKGNKEDTKQFDAPDNADLVICSLKARLKELDKRKFEKVKCLICMVGTLHESADVNILLACSLRRMLAKNFGSQKVVPTMQYDNFTIGPQKNLPVITQQCLALLLQRMMHYEARTSPMGRSFSNPLHLREVSLNSTGDESIFPTSTLSLRSDCSSSSDLISISWTARSGNSTNFLEDSVFGRSLVDENSMRLSFGHTDERESTILGNWRKDQSITKPSWTNFKSSKEQVSRRTLPISKMFQMEQSNAGFMPITATNFFSQRSHTPSPGISKMLLSLRDHVVKHPCTANASTLYQNTRTHCNPSELGQQTRDECMVFTKWANKLLQQSRDQFLITDLARDLGDGLTLLSLAGMLVGEYPPQVHIKPALDVQKIENVRTCLDFLQYYDVPVQDIAAVDIVKGNLKVVLALCHCLYRCFSPGEGSLYSSVHHLAEHNGVELFSWVSQVTGEPVTGFQSFEDGTVLWLLVNRILSNSVPDLVLKFGSPAEKVSSALKVSVEQLGIVTSIHADDIIKQSGQEKFLEFLNSLHLTYLRNTKTVQVDRSGSEGSILKRELKKLQTRDEKGKDNPLGSRLTYLGESSESRSLFSDSQLRCCFMKETEVPPAETEMTKQELRTHSNTSPVAVSDIKVQNGTLNDTKRELDKLEKELRLLQLDYKSVQGGLFAHQSRASKHLQSPTSLLVRNARHIFDEKTELSPVLTYRSDEDGGKLSFGGYSLSEKHECFTQERRLHVQHHSIDDSFVFKEHHAKPSFLEKTQATASTQRKSCEIVSRNRNEQASFGEEVRTSAPQKSVFSPSALDNCQLPQEFLVETKEISNIFDVEFSDLDATLNNDREDKTVKRMLHVGKKITLDSTERESLENVRCGTGGGHSKGQQEPQRKSPTGQQRDTLSESRRLYGSSCDTLNFNHESVSNCSTPSGKALKESKNEFASCPSSSNSDPLNKPLAEKQFGTRNGIEPACHLQRTLSNEKRVRKEVLVKKSARHSQPSSLKANTHALTALIRMSAKNAGASLSEES</sequence>
<feature type="compositionally biased region" description="Basic and acidic residues" evidence="2">
    <location>
        <begin position="414"/>
        <end position="424"/>
    </location>
</feature>
<feature type="coiled-coil region" evidence="1">
    <location>
        <begin position="1123"/>
        <end position="1157"/>
    </location>
</feature>
<dbReference type="Pfam" id="PF00307">
    <property type="entry name" value="CH"/>
    <property type="match status" value="1"/>
</dbReference>
<dbReference type="GO" id="GO:0061630">
    <property type="term" value="F:ubiquitin protein ligase activity"/>
    <property type="evidence" value="ECO:0007669"/>
    <property type="project" value="TreeGrafter"/>
</dbReference>
<feature type="compositionally biased region" description="Acidic residues" evidence="2">
    <location>
        <begin position="425"/>
        <end position="439"/>
    </location>
</feature>
<comment type="caution">
    <text evidence="4">The sequence shown here is derived from an EMBL/GenBank/DDBJ whole genome shotgun (WGS) entry which is preliminary data.</text>
</comment>
<organism evidence="4 5">
    <name type="scientific">Acropora cervicornis</name>
    <name type="common">Staghorn coral</name>
    <dbReference type="NCBI Taxonomy" id="6130"/>
    <lineage>
        <taxon>Eukaryota</taxon>
        <taxon>Metazoa</taxon>
        <taxon>Cnidaria</taxon>
        <taxon>Anthozoa</taxon>
        <taxon>Hexacorallia</taxon>
        <taxon>Scleractinia</taxon>
        <taxon>Astrocoeniina</taxon>
        <taxon>Acroporidae</taxon>
        <taxon>Acropora</taxon>
    </lineage>
</organism>
<evidence type="ECO:0000256" key="2">
    <source>
        <dbReference type="SAM" id="MobiDB-lite"/>
    </source>
</evidence>
<evidence type="ECO:0000259" key="3">
    <source>
        <dbReference type="PROSITE" id="PS50021"/>
    </source>
</evidence>
<keyword evidence="1" id="KW-0175">Coiled coil</keyword>
<feature type="domain" description="Calponin-homology (CH)" evidence="3">
    <location>
        <begin position="807"/>
        <end position="914"/>
    </location>
</feature>
<dbReference type="GO" id="GO:0016567">
    <property type="term" value="P:protein ubiquitination"/>
    <property type="evidence" value="ECO:0007669"/>
    <property type="project" value="TreeGrafter"/>
</dbReference>
<feature type="region of interest" description="Disordered" evidence="2">
    <location>
        <begin position="1420"/>
        <end position="1439"/>
    </location>
</feature>
<dbReference type="InterPro" id="IPR036872">
    <property type="entry name" value="CH_dom_sf"/>
</dbReference>
<dbReference type="Proteomes" id="UP001249851">
    <property type="component" value="Unassembled WGS sequence"/>
</dbReference>
<feature type="region of interest" description="Disordered" evidence="2">
    <location>
        <begin position="1349"/>
        <end position="1388"/>
    </location>
</feature>
<dbReference type="SMART" id="SM00033">
    <property type="entry name" value="CH"/>
    <property type="match status" value="2"/>
</dbReference>
<dbReference type="EMBL" id="JARQWQ010000054">
    <property type="protein sequence ID" value="KAK2556714.1"/>
    <property type="molecule type" value="Genomic_DNA"/>
</dbReference>
<dbReference type="Gene3D" id="1.10.418.10">
    <property type="entry name" value="Calponin-like domain"/>
    <property type="match status" value="1"/>
</dbReference>
<accession>A0AAD9V0E9</accession>
<feature type="region of interest" description="Disordered" evidence="2">
    <location>
        <begin position="1047"/>
        <end position="1070"/>
    </location>
</feature>
<dbReference type="Pfam" id="PF15926">
    <property type="entry name" value="RNF220"/>
    <property type="match status" value="2"/>
</dbReference>
<dbReference type="PANTHER" id="PTHR13459:SF1">
    <property type="entry name" value="E3 UBIQUITIN-PROTEIN LIGASE RNF220 ISOFORM X1"/>
    <property type="match status" value="1"/>
</dbReference>
<feature type="compositionally biased region" description="Polar residues" evidence="2">
    <location>
        <begin position="1367"/>
        <end position="1383"/>
    </location>
</feature>
<dbReference type="InterPro" id="IPR052443">
    <property type="entry name" value="E3_ubiq-ligase_RNF220-like"/>
</dbReference>
<gene>
    <name evidence="4" type="ORF">P5673_021268</name>
</gene>
<protein>
    <submittedName>
        <fullName evidence="4">E3 ubiquitin-protein ligase RNF220</fullName>
    </submittedName>
</protein>
<feature type="compositionally biased region" description="Basic and acidic residues" evidence="2">
    <location>
        <begin position="322"/>
        <end position="345"/>
    </location>
</feature>
<feature type="compositionally biased region" description="Basic and acidic residues" evidence="2">
    <location>
        <begin position="203"/>
        <end position="215"/>
    </location>
</feature>
<feature type="compositionally biased region" description="Basic and acidic residues" evidence="2">
    <location>
        <begin position="496"/>
        <end position="507"/>
    </location>
</feature>
<name>A0AAD9V0E9_ACRCE</name>
<dbReference type="InterPro" id="IPR001715">
    <property type="entry name" value="CH_dom"/>
</dbReference>
<dbReference type="InterPro" id="IPR031824">
    <property type="entry name" value="RNF220_mid"/>
</dbReference>
<keyword evidence="5" id="KW-1185">Reference proteome</keyword>
<reference evidence="4" key="1">
    <citation type="journal article" date="2023" name="G3 (Bethesda)">
        <title>Whole genome assembly and annotation of the endangered Caribbean coral Acropora cervicornis.</title>
        <authorList>
            <person name="Selwyn J.D."/>
            <person name="Vollmer S.V."/>
        </authorList>
    </citation>
    <scope>NUCLEOTIDE SEQUENCE</scope>
    <source>
        <strain evidence="4">K2</strain>
    </source>
</reference>
<feature type="region of interest" description="Disordered" evidence="2">
    <location>
        <begin position="252"/>
        <end position="275"/>
    </location>
</feature>
<reference evidence="4" key="2">
    <citation type="journal article" date="2023" name="Science">
        <title>Genomic signatures of disease resistance in endangered staghorn corals.</title>
        <authorList>
            <person name="Vollmer S.V."/>
            <person name="Selwyn J.D."/>
            <person name="Despard B.A."/>
            <person name="Roesel C.L."/>
        </authorList>
    </citation>
    <scope>NUCLEOTIDE SEQUENCE</scope>
    <source>
        <strain evidence="4">K2</strain>
    </source>
</reference>
<evidence type="ECO:0000256" key="1">
    <source>
        <dbReference type="SAM" id="Coils"/>
    </source>
</evidence>
<evidence type="ECO:0000313" key="5">
    <source>
        <dbReference type="Proteomes" id="UP001249851"/>
    </source>
</evidence>
<dbReference type="PROSITE" id="PS50021">
    <property type="entry name" value="CH"/>
    <property type="match status" value="1"/>
</dbReference>
<feature type="region of interest" description="Disordered" evidence="2">
    <location>
        <begin position="308"/>
        <end position="400"/>
    </location>
</feature>
<feature type="region of interest" description="Disordered" evidence="2">
    <location>
        <begin position="203"/>
        <end position="237"/>
    </location>
</feature>
<feature type="compositionally biased region" description="Basic and acidic residues" evidence="2">
    <location>
        <begin position="1047"/>
        <end position="1062"/>
    </location>
</feature>
<feature type="region of interest" description="Disordered" evidence="2">
    <location>
        <begin position="470"/>
        <end position="507"/>
    </location>
</feature>
<feature type="compositionally biased region" description="Low complexity" evidence="2">
    <location>
        <begin position="377"/>
        <end position="389"/>
    </location>
</feature>
<evidence type="ECO:0000313" key="4">
    <source>
        <dbReference type="EMBL" id="KAK2556714.1"/>
    </source>
</evidence>
<dbReference type="PANTHER" id="PTHR13459">
    <property type="entry name" value="E3 UBIQUITIN-PROTEIN LIGASE RNF220 ISOFORM X1"/>
    <property type="match status" value="1"/>
</dbReference>
<proteinExistence type="predicted"/>
<dbReference type="SUPFAM" id="SSF47576">
    <property type="entry name" value="Calponin-homology domain, CH-domain"/>
    <property type="match status" value="1"/>
</dbReference>